<name>A0A1Y4Q3X1_9FIRM</name>
<gene>
    <name evidence="1" type="ORF">B5E91_12625</name>
</gene>
<sequence length="91" mass="10508">MKRSRIAALAKILQISPSIIVGTDEDDENDYLGNHKENHNYLKDKPELLELYEDIVANDKLVLLFDKAKKLNPEDLEQILKIIGTFNKETR</sequence>
<comment type="caution">
    <text evidence="1">The sequence shown here is derived from an EMBL/GenBank/DDBJ whole genome shotgun (WGS) entry which is preliminary data.</text>
</comment>
<dbReference type="AlphaFoldDB" id="A0A1Y4Q3X1"/>
<accession>A0A1Y4Q3X1</accession>
<dbReference type="EMBL" id="NFLB01000019">
    <property type="protein sequence ID" value="OUQ03489.1"/>
    <property type="molecule type" value="Genomic_DNA"/>
</dbReference>
<evidence type="ECO:0000313" key="1">
    <source>
        <dbReference type="EMBL" id="OUQ03489.1"/>
    </source>
</evidence>
<protein>
    <submittedName>
        <fullName evidence="1">Uncharacterized protein</fullName>
    </submittedName>
</protein>
<organism evidence="1 2">
    <name type="scientific">Thomasclavelia spiroformis</name>
    <dbReference type="NCBI Taxonomy" id="29348"/>
    <lineage>
        <taxon>Bacteria</taxon>
        <taxon>Bacillati</taxon>
        <taxon>Bacillota</taxon>
        <taxon>Erysipelotrichia</taxon>
        <taxon>Erysipelotrichales</taxon>
        <taxon>Coprobacillaceae</taxon>
        <taxon>Thomasclavelia</taxon>
    </lineage>
</organism>
<evidence type="ECO:0000313" key="2">
    <source>
        <dbReference type="Proteomes" id="UP000196258"/>
    </source>
</evidence>
<dbReference type="RefSeq" id="WP_087258340.1">
    <property type="nucleotide sequence ID" value="NZ_NFKY01000046.1"/>
</dbReference>
<proteinExistence type="predicted"/>
<reference evidence="2" key="1">
    <citation type="submission" date="2017-04" db="EMBL/GenBank/DDBJ databases">
        <title>Function of individual gut microbiota members based on whole genome sequencing of pure cultures obtained from chicken caecum.</title>
        <authorList>
            <person name="Medvecky M."/>
            <person name="Cejkova D."/>
            <person name="Polansky O."/>
            <person name="Karasova D."/>
            <person name="Kubasova T."/>
            <person name="Cizek A."/>
            <person name="Rychlik I."/>
        </authorList>
    </citation>
    <scope>NUCLEOTIDE SEQUENCE [LARGE SCALE GENOMIC DNA]</scope>
    <source>
        <strain evidence="2">An149</strain>
    </source>
</reference>
<dbReference type="Proteomes" id="UP000196258">
    <property type="component" value="Unassembled WGS sequence"/>
</dbReference>